<sequence>MGAPFQSLPLLMFIFKKSSSYKIYYYFHARV</sequence>
<name>E6PQJ3_9ZZZZ</name>
<protein>
    <submittedName>
        <fullName evidence="1">Uncharacterized protein</fullName>
    </submittedName>
</protein>
<gene>
    <name evidence="1" type="ORF">CARN2_2670</name>
</gene>
<evidence type="ECO:0000313" key="1">
    <source>
        <dbReference type="EMBL" id="CBH97198.1"/>
    </source>
</evidence>
<accession>E6PQJ3</accession>
<dbReference type="EMBL" id="CABM01000042">
    <property type="protein sequence ID" value="CBH97198.1"/>
    <property type="molecule type" value="Genomic_DNA"/>
</dbReference>
<proteinExistence type="predicted"/>
<comment type="caution">
    <text evidence="1">The sequence shown here is derived from an EMBL/GenBank/DDBJ whole genome shotgun (WGS) entry which is preliminary data.</text>
</comment>
<dbReference type="AlphaFoldDB" id="E6PQJ3"/>
<organism evidence="1">
    <name type="scientific">mine drainage metagenome</name>
    <dbReference type="NCBI Taxonomy" id="410659"/>
    <lineage>
        <taxon>unclassified sequences</taxon>
        <taxon>metagenomes</taxon>
        <taxon>ecological metagenomes</taxon>
    </lineage>
</organism>
<reference evidence="1" key="1">
    <citation type="submission" date="2009-10" db="EMBL/GenBank/DDBJ databases">
        <title>Diversity of trophic interactions inside an arsenic-rich microbial ecosystem.</title>
        <authorList>
            <person name="Bertin P.N."/>
            <person name="Heinrich-Salmeron A."/>
            <person name="Pelletier E."/>
            <person name="Goulhen-Chollet F."/>
            <person name="Arsene-Ploetze F."/>
            <person name="Gallien S."/>
            <person name="Calteau A."/>
            <person name="Vallenet D."/>
            <person name="Casiot C."/>
            <person name="Chane-Woon-Ming B."/>
            <person name="Giloteaux L."/>
            <person name="Barakat M."/>
            <person name="Bonnefoy V."/>
            <person name="Bruneel O."/>
            <person name="Chandler M."/>
            <person name="Cleiss J."/>
            <person name="Duran R."/>
            <person name="Elbaz-Poulichet F."/>
            <person name="Fonknechten N."/>
            <person name="Lauga B."/>
            <person name="Mornico D."/>
            <person name="Ortet P."/>
            <person name="Schaeffer C."/>
            <person name="Siguier P."/>
            <person name="Alexander Thil Smith A."/>
            <person name="Van Dorsselaer A."/>
            <person name="Weissenbach J."/>
            <person name="Medigue C."/>
            <person name="Le Paslier D."/>
        </authorList>
    </citation>
    <scope>NUCLEOTIDE SEQUENCE</scope>
</reference>